<evidence type="ECO:0000313" key="4">
    <source>
        <dbReference type="Proteomes" id="UP000236000"/>
    </source>
</evidence>
<feature type="domain" description="Phage terminase large subunit GpA ATPase" evidence="1">
    <location>
        <begin position="40"/>
        <end position="273"/>
    </location>
</feature>
<evidence type="ECO:0000259" key="2">
    <source>
        <dbReference type="Pfam" id="PF20454"/>
    </source>
</evidence>
<evidence type="ECO:0008006" key="5">
    <source>
        <dbReference type="Google" id="ProtNLM"/>
    </source>
</evidence>
<organism evidence="3 4">
    <name type="scientific">Akkermansia muciniphila</name>
    <dbReference type="NCBI Taxonomy" id="239935"/>
    <lineage>
        <taxon>Bacteria</taxon>
        <taxon>Pseudomonadati</taxon>
        <taxon>Verrucomicrobiota</taxon>
        <taxon>Verrucomicrobiia</taxon>
        <taxon>Verrucomicrobiales</taxon>
        <taxon>Akkermansiaceae</taxon>
        <taxon>Akkermansia</taxon>
    </lineage>
</organism>
<dbReference type="Proteomes" id="UP000236000">
    <property type="component" value="Unassembled WGS sequence"/>
</dbReference>
<dbReference type="EMBL" id="PJKA01000013">
    <property type="protein sequence ID" value="PNC17345.1"/>
    <property type="molecule type" value="Genomic_DNA"/>
</dbReference>
<dbReference type="RefSeq" id="WP_102715807.1">
    <property type="nucleotide sequence ID" value="NZ_PJKA01000013.1"/>
</dbReference>
<evidence type="ECO:0000313" key="3">
    <source>
        <dbReference type="EMBL" id="PNC17345.1"/>
    </source>
</evidence>
<dbReference type="GO" id="GO:0004519">
    <property type="term" value="F:endonuclease activity"/>
    <property type="evidence" value="ECO:0007669"/>
    <property type="project" value="InterPro"/>
</dbReference>
<dbReference type="InterPro" id="IPR046454">
    <property type="entry name" value="GpA_endonuclease"/>
</dbReference>
<dbReference type="OrthoDB" id="181195at2"/>
<dbReference type="GO" id="GO:0016887">
    <property type="term" value="F:ATP hydrolysis activity"/>
    <property type="evidence" value="ECO:0007669"/>
    <property type="project" value="InterPro"/>
</dbReference>
<name>A0A2N8HBW7_9BACT</name>
<gene>
    <name evidence="3" type="ORF">CXU22_12090</name>
</gene>
<dbReference type="Gene3D" id="3.40.50.300">
    <property type="entry name" value="P-loop containing nucleotide triphosphate hydrolases"/>
    <property type="match status" value="1"/>
</dbReference>
<sequence>MKDIEKAAGFLNLFADNVSAGMDVEPVTWIRENVVDQQSARSSHIDFTLSPFLLDPIDKFLNDGTVKHINLMAPTGSGKSTLFVGLLNYLIANDAGNTLVAFQNEQETSDFAETRLFPTFRDNKALKDLLPKKRHAARKTEILFPHMNLWMVSATKGQLQSKSCRYLIGDEMWAWEKGMVREFLARHHDRFNRKILMVSQGGDKGTDWVDEYGKGRIHHYHWQCPGCQGWNTYDWRDVIYSKEENIDWERFKESVKMVCPRCSHEIEDTVNNRRRLASGGKYVFSGNTSALPEIVSYNFNALACYWVSWADLAVEWILANQKKRKGDIEPLKKFIQKRLAQNIVDLGEKDDVLKIPLTAESMEGYTVEDERARFLTVDVQKGHFWHTVYAVDAGGSFHLLSEGRLEALEDIECKQSQFNVPDHCVALDCAFDTDAVRKICGLHHWFSMNGTVKEEYLHKIKSRGVKLIYAPLEQHIVEGVKCLHFNFSSQRAKDVLAARIKSGNWKVPHDVSAEYIKQMQAESKQESIDKRTGRVSLKWLASGNNSHMWDCSCMAVIFAMIHRVI</sequence>
<dbReference type="SUPFAM" id="SSF52540">
    <property type="entry name" value="P-loop containing nucleoside triphosphate hydrolases"/>
    <property type="match status" value="1"/>
</dbReference>
<dbReference type="Pfam" id="PF05876">
    <property type="entry name" value="GpA_ATPase"/>
    <property type="match status" value="1"/>
</dbReference>
<dbReference type="Pfam" id="PF20454">
    <property type="entry name" value="GpA_nuclease"/>
    <property type="match status" value="1"/>
</dbReference>
<dbReference type="AlphaFoldDB" id="A0A2N8HBW7"/>
<dbReference type="InterPro" id="IPR027417">
    <property type="entry name" value="P-loop_NTPase"/>
</dbReference>
<reference evidence="3 4" key="1">
    <citation type="journal article" date="2017" name="BMC Genomics">
        <title>Genome sequencing of 39 Akkermansia muciniphila isolates reveals its population structure, genomic and functional diverisity, and global distribution in mammalian gut microbiotas.</title>
        <authorList>
            <person name="Guo X."/>
            <person name="Li S."/>
            <person name="Zhang J."/>
            <person name="Wu F."/>
            <person name="Li X."/>
            <person name="Wu D."/>
            <person name="Zhang M."/>
            <person name="Ou Z."/>
            <person name="Jie Z."/>
            <person name="Yan Q."/>
            <person name="Li P."/>
            <person name="Yi J."/>
            <person name="Peng Y."/>
        </authorList>
    </citation>
    <scope>NUCLEOTIDE SEQUENCE [LARGE SCALE GENOMIC DNA]</scope>
    <source>
        <strain evidence="3 4">GP24</strain>
    </source>
</reference>
<evidence type="ECO:0000259" key="1">
    <source>
        <dbReference type="Pfam" id="PF05876"/>
    </source>
</evidence>
<dbReference type="InterPro" id="IPR046453">
    <property type="entry name" value="GpA_ATPase"/>
</dbReference>
<proteinExistence type="predicted"/>
<feature type="domain" description="Terminase large subunit GpA endonuclease" evidence="2">
    <location>
        <begin position="295"/>
        <end position="562"/>
    </location>
</feature>
<comment type="caution">
    <text evidence="3">The sequence shown here is derived from an EMBL/GenBank/DDBJ whole genome shotgun (WGS) entry which is preliminary data.</text>
</comment>
<protein>
    <recommendedName>
        <fullName evidence="5">Terminase</fullName>
    </recommendedName>
</protein>
<accession>A0A2N8HBW7</accession>